<dbReference type="Gene3D" id="1.10.439.10">
    <property type="entry name" value="Penicillin Amidohydrolase, domain 1"/>
    <property type="match status" value="1"/>
</dbReference>
<dbReference type="InterPro" id="IPR029055">
    <property type="entry name" value="Ntn_hydrolases_N"/>
</dbReference>
<sequence length="909" mass="96816">MRSRAAAGLVGLLAAGALVATTAPTAVADDTGTTGRPAPTARADSFGTLWNILPPGSRGNVTPLDLAALGGSTATPSKPTNAADQLEMYDALTRQTPGSIDPGDLDRLYKRADLTPATVVSTQTPRAGTTIQRDAYGVPFITGATFEDTEFGAGYAAIQDRMFLMDVLRHTGAGRMAEFTGNTPGNVAMDQSQLRSAFYTPAEAEAQVAAAAADAGPYGARLLSGVDAFLAGINQAQQDLCPTVAAPTCPAEYVGLQKTPTAWTRADIVYVASLVGGIFGKGGGGETANAAWWQALKKKFGQQRALRIYADLREENDPEAPTTATRRTTYDAKPFNPSLPGVALPDLKGPTAPGTGATLRGSAPAPSGAEPSLDLPGGVHVDLSQLGAHGMSNALLVSGKESKTGKPLAVMGPQTGYFAPQLLVEQVLNGPGIQARGVAFAGANLFVQLGRGVDYAWSATSAGSDVVDTVVERLCNADGSKPSVTSTGYRVDGACVPMQSDVHTETTTPNFTAPAPATTYRFQVLRTRHGIVQQRTTVKGKPVALVLQRSTYGHEVDSVLGFGLFNDPGFVHDAASFQQAAGQIDYTFNWFYADDRDISYFSSGLLPKRSKKVEPDLPHWAGRRFDWKGWLPFKKHVHQTDPQRGYLVSWNNKPAPGFAAADDTWSYGPVYRSQALEKRLQHQIRGKRKIDLPGLVGVMAGGATADSRAAYTLPWLLKVIGKDPQLAPVTTLLKGWLRDGAMRVDRDRNGTYEDQAAIALFDAWWESGSRSVAYDVMGDRLGGLVRKLPQGLDDHPRSGQGSSFNGIAWYGYLSKDLRTVLGKKVDAPYSTGYCGQGSLAACRTTLRASLAAAVARVLSDQGKSSVNQLTYDKTQDDIRANTAGIVGVRPIDWQNRPTFQQVVSFFGHR</sequence>
<evidence type="ECO:0000256" key="2">
    <source>
        <dbReference type="ARBA" id="ARBA00022801"/>
    </source>
</evidence>
<dbReference type="PANTHER" id="PTHR34218">
    <property type="entry name" value="PEPTIDASE S45 PENICILLIN AMIDASE"/>
    <property type="match status" value="1"/>
</dbReference>
<gene>
    <name evidence="6" type="ORF">G5V58_08110</name>
</gene>
<dbReference type="GO" id="GO:0016811">
    <property type="term" value="F:hydrolase activity, acting on carbon-nitrogen (but not peptide) bonds, in linear amides"/>
    <property type="evidence" value="ECO:0007669"/>
    <property type="project" value="InterPro"/>
</dbReference>
<accession>A0A6G6WCI4</accession>
<reference evidence="6 7" key="1">
    <citation type="submission" date="2020-02" db="EMBL/GenBank/DDBJ databases">
        <title>Full genome sequence of Nocardioides sp. R-3366.</title>
        <authorList>
            <person name="Im W.-T."/>
        </authorList>
    </citation>
    <scope>NUCLEOTIDE SEQUENCE [LARGE SCALE GENOMIC DNA]</scope>
    <source>
        <strain evidence="6 7">R-3366</strain>
    </source>
</reference>
<dbReference type="EMBL" id="CP049257">
    <property type="protein sequence ID" value="QIG42750.1"/>
    <property type="molecule type" value="Genomic_DNA"/>
</dbReference>
<dbReference type="PANTHER" id="PTHR34218:SF4">
    <property type="entry name" value="ACYL-HOMOSERINE LACTONE ACYLASE QUIP"/>
    <property type="match status" value="1"/>
</dbReference>
<dbReference type="RefSeq" id="WP_165230883.1">
    <property type="nucleotide sequence ID" value="NZ_CP049257.1"/>
</dbReference>
<feature type="region of interest" description="Disordered" evidence="4">
    <location>
        <begin position="316"/>
        <end position="335"/>
    </location>
</feature>
<protein>
    <submittedName>
        <fullName evidence="6">Penicillin acylase family protein</fullName>
    </submittedName>
</protein>
<dbReference type="Proteomes" id="UP000502996">
    <property type="component" value="Chromosome"/>
</dbReference>
<evidence type="ECO:0000256" key="3">
    <source>
        <dbReference type="ARBA" id="ARBA00023145"/>
    </source>
</evidence>
<evidence type="ECO:0000256" key="5">
    <source>
        <dbReference type="SAM" id="SignalP"/>
    </source>
</evidence>
<dbReference type="KEGG" id="nano:G5V58_08110"/>
<evidence type="ECO:0000256" key="1">
    <source>
        <dbReference type="ARBA" id="ARBA00006586"/>
    </source>
</evidence>
<dbReference type="GO" id="GO:0017000">
    <property type="term" value="P:antibiotic biosynthetic process"/>
    <property type="evidence" value="ECO:0007669"/>
    <property type="project" value="InterPro"/>
</dbReference>
<keyword evidence="3" id="KW-0865">Zymogen</keyword>
<keyword evidence="7" id="KW-1185">Reference proteome</keyword>
<comment type="similarity">
    <text evidence="1">Belongs to the peptidase S45 family.</text>
</comment>
<dbReference type="SUPFAM" id="SSF56235">
    <property type="entry name" value="N-terminal nucleophile aminohydrolases (Ntn hydrolases)"/>
    <property type="match status" value="1"/>
</dbReference>
<name>A0A6G6WCI4_9ACTN</name>
<evidence type="ECO:0000313" key="6">
    <source>
        <dbReference type="EMBL" id="QIG42750.1"/>
    </source>
</evidence>
<dbReference type="Gene3D" id="1.10.287.150">
    <property type="match status" value="1"/>
</dbReference>
<dbReference type="Pfam" id="PF01804">
    <property type="entry name" value="Penicil_amidase"/>
    <property type="match status" value="1"/>
</dbReference>
<dbReference type="InterPro" id="IPR002692">
    <property type="entry name" value="S45"/>
</dbReference>
<dbReference type="InterPro" id="IPR043146">
    <property type="entry name" value="Penicillin_amidase_N_B-knob"/>
</dbReference>
<dbReference type="Gene3D" id="1.10.1400.10">
    <property type="match status" value="1"/>
</dbReference>
<feature type="chain" id="PRO_5026156490" evidence="5">
    <location>
        <begin position="29"/>
        <end position="909"/>
    </location>
</feature>
<keyword evidence="2" id="KW-0378">Hydrolase</keyword>
<dbReference type="Gene3D" id="2.30.120.10">
    <property type="match status" value="1"/>
</dbReference>
<feature type="region of interest" description="Disordered" evidence="4">
    <location>
        <begin position="347"/>
        <end position="374"/>
    </location>
</feature>
<dbReference type="Gene3D" id="3.60.20.10">
    <property type="entry name" value="Glutamine Phosphoribosylpyrophosphate, subunit 1, domain 1"/>
    <property type="match status" value="1"/>
</dbReference>
<evidence type="ECO:0000256" key="4">
    <source>
        <dbReference type="SAM" id="MobiDB-lite"/>
    </source>
</evidence>
<dbReference type="InterPro" id="IPR043147">
    <property type="entry name" value="Penicillin_amidase_A-knob"/>
</dbReference>
<dbReference type="InterPro" id="IPR023343">
    <property type="entry name" value="Penicillin_amidase_dom1"/>
</dbReference>
<proteinExistence type="inferred from homology"/>
<dbReference type="AlphaFoldDB" id="A0A6G6WCI4"/>
<feature type="signal peptide" evidence="5">
    <location>
        <begin position="1"/>
        <end position="28"/>
    </location>
</feature>
<keyword evidence="5" id="KW-0732">Signal</keyword>
<evidence type="ECO:0000313" key="7">
    <source>
        <dbReference type="Proteomes" id="UP000502996"/>
    </source>
</evidence>
<organism evidence="6 7">
    <name type="scientific">Nocardioides anomalus</name>
    <dbReference type="NCBI Taxonomy" id="2712223"/>
    <lineage>
        <taxon>Bacteria</taxon>
        <taxon>Bacillati</taxon>
        <taxon>Actinomycetota</taxon>
        <taxon>Actinomycetes</taxon>
        <taxon>Propionibacteriales</taxon>
        <taxon>Nocardioidaceae</taxon>
        <taxon>Nocardioides</taxon>
    </lineage>
</organism>